<evidence type="ECO:0000313" key="7">
    <source>
        <dbReference type="EMBL" id="MPN28461.1"/>
    </source>
</evidence>
<dbReference type="InterPro" id="IPR020558">
    <property type="entry name" value="DiOHA_6PGluconate_deHydtase_CS"/>
</dbReference>
<keyword evidence="4" id="KW-0411">Iron-sulfur</keyword>
<dbReference type="AlphaFoldDB" id="A0A645GNF2"/>
<evidence type="ECO:0000256" key="5">
    <source>
        <dbReference type="ARBA" id="ARBA00023239"/>
    </source>
</evidence>
<evidence type="ECO:0000256" key="3">
    <source>
        <dbReference type="ARBA" id="ARBA00023004"/>
    </source>
</evidence>
<comment type="caution">
    <text evidence="7">The sequence shown here is derived from an EMBL/GenBank/DDBJ whole genome shotgun (WGS) entry which is preliminary data.</text>
</comment>
<keyword evidence="3" id="KW-0408">Iron</keyword>
<evidence type="ECO:0000256" key="1">
    <source>
        <dbReference type="ARBA" id="ARBA00006486"/>
    </source>
</evidence>
<protein>
    <submittedName>
        <fullName evidence="7">Dihydroxy-acid dehydratase</fullName>
        <ecNumber evidence="7">4.2.1.9</ecNumber>
    </submittedName>
</protein>
<dbReference type="PANTHER" id="PTHR43661">
    <property type="entry name" value="D-XYLONATE DEHYDRATASE"/>
    <property type="match status" value="1"/>
</dbReference>
<dbReference type="InterPro" id="IPR056740">
    <property type="entry name" value="ILV_EDD_C"/>
</dbReference>
<dbReference type="GO" id="GO:0004160">
    <property type="term" value="F:dihydroxy-acid dehydratase activity"/>
    <property type="evidence" value="ECO:0007669"/>
    <property type="project" value="UniProtKB-EC"/>
</dbReference>
<keyword evidence="5 7" id="KW-0456">Lyase</keyword>
<dbReference type="InterPro" id="IPR042096">
    <property type="entry name" value="Dihydro-acid_dehy_C"/>
</dbReference>
<name>A0A645GNF2_9ZZZZ</name>
<dbReference type="PANTHER" id="PTHR43661:SF3">
    <property type="entry name" value="D-XYLONATE DEHYDRATASE YAGF-RELATED"/>
    <property type="match status" value="1"/>
</dbReference>
<evidence type="ECO:0000259" key="6">
    <source>
        <dbReference type="Pfam" id="PF24877"/>
    </source>
</evidence>
<feature type="domain" description="Dihydroxy-acid/6-phosphogluconate dehydratase C-terminal" evidence="6">
    <location>
        <begin position="27"/>
        <end position="217"/>
    </location>
</feature>
<organism evidence="7">
    <name type="scientific">bioreactor metagenome</name>
    <dbReference type="NCBI Taxonomy" id="1076179"/>
    <lineage>
        <taxon>unclassified sequences</taxon>
        <taxon>metagenomes</taxon>
        <taxon>ecological metagenomes</taxon>
    </lineage>
</organism>
<dbReference type="GO" id="GO:0046872">
    <property type="term" value="F:metal ion binding"/>
    <property type="evidence" value="ECO:0007669"/>
    <property type="project" value="UniProtKB-KW"/>
</dbReference>
<dbReference type="SUPFAM" id="SSF52016">
    <property type="entry name" value="LeuD/IlvD-like"/>
    <property type="match status" value="1"/>
</dbReference>
<dbReference type="PROSITE" id="PS00887">
    <property type="entry name" value="ILVD_EDD_2"/>
    <property type="match status" value="1"/>
</dbReference>
<dbReference type="Pfam" id="PF24877">
    <property type="entry name" value="ILV_EDD_C"/>
    <property type="match status" value="1"/>
</dbReference>
<accession>A0A645GNF2</accession>
<keyword evidence="2" id="KW-0479">Metal-binding</keyword>
<dbReference type="Gene3D" id="3.50.30.80">
    <property type="entry name" value="IlvD/EDD C-terminal domain-like"/>
    <property type="match status" value="1"/>
</dbReference>
<gene>
    <name evidence="7" type="primary">ilvD_46</name>
    <name evidence="7" type="ORF">SDC9_175903</name>
</gene>
<evidence type="ECO:0000256" key="4">
    <source>
        <dbReference type="ARBA" id="ARBA00023014"/>
    </source>
</evidence>
<dbReference type="EC" id="4.2.1.9" evidence="7"/>
<dbReference type="GO" id="GO:0051536">
    <property type="term" value="F:iron-sulfur cluster binding"/>
    <property type="evidence" value="ECO:0007669"/>
    <property type="project" value="UniProtKB-KW"/>
</dbReference>
<evidence type="ECO:0000256" key="2">
    <source>
        <dbReference type="ARBA" id="ARBA00022723"/>
    </source>
</evidence>
<dbReference type="EMBL" id="VSSQ01078765">
    <property type="protein sequence ID" value="MPN28461.1"/>
    <property type="molecule type" value="Genomic_DNA"/>
</dbReference>
<sequence length="221" mass="22848">MIDGTAPDISGRTLGEEIATAPAPDGEVIHTLDNAYSKQGGLAVLFGNLAEHGCVVKTAGVDPKMLVHRGPAVVFESEPEAGKGILDGKVKSGDVVVIRYEGPQGGPGMQEMLAPTSYIMGRGLGDSVALITDGRFSGGTHGACIGHVSPEAAAGGIIALVEDGDIISIDIPNRTISLELDDATLAKRRAVWKKPEPRFKTGYLARYAKMAGSADTGGVLK</sequence>
<proteinExistence type="inferred from homology"/>
<dbReference type="FunFam" id="3.50.30.80:FF:000001">
    <property type="entry name" value="Dihydroxy-acid dehydratase"/>
    <property type="match status" value="1"/>
</dbReference>
<dbReference type="GO" id="GO:0005829">
    <property type="term" value="C:cytosol"/>
    <property type="evidence" value="ECO:0007669"/>
    <property type="project" value="TreeGrafter"/>
</dbReference>
<comment type="similarity">
    <text evidence="1">Belongs to the IlvD/Edd family.</text>
</comment>
<reference evidence="7" key="1">
    <citation type="submission" date="2019-08" db="EMBL/GenBank/DDBJ databases">
        <authorList>
            <person name="Kucharzyk K."/>
            <person name="Murdoch R.W."/>
            <person name="Higgins S."/>
            <person name="Loffler F."/>
        </authorList>
    </citation>
    <scope>NUCLEOTIDE SEQUENCE</scope>
</reference>